<protein>
    <submittedName>
        <fullName evidence="1">Uncharacterized protein</fullName>
    </submittedName>
</protein>
<name>A0A084R1N3_STAC4</name>
<dbReference type="HOGENOM" id="CLU_1435304_0_0_1"/>
<evidence type="ECO:0000313" key="2">
    <source>
        <dbReference type="Proteomes" id="UP000028524"/>
    </source>
</evidence>
<accession>A0A084R1N3</accession>
<dbReference type="AlphaFoldDB" id="A0A084R1N3"/>
<proteinExistence type="predicted"/>
<evidence type="ECO:0000313" key="1">
    <source>
        <dbReference type="EMBL" id="KFA70118.1"/>
    </source>
</evidence>
<keyword evidence="2" id="KW-1185">Reference proteome</keyword>
<dbReference type="EMBL" id="KL659308">
    <property type="protein sequence ID" value="KFA70118.1"/>
    <property type="molecule type" value="Genomic_DNA"/>
</dbReference>
<gene>
    <name evidence="1" type="ORF">S40285_10097</name>
</gene>
<sequence>MCNSTTNTETSFGGDNRNLKHLQHLWTEHILNAAESEETGYEPDTEASNNGALIAQDEIAKMRGFLQKAVAKSVAREKAEGNEGKARGACSAGRKGVSETGVVMNRDTGDTSHGGGLDHTYMEPGSYFESGDLEVWVTWHGWSRLTIPDGRWRPGFHYEILLCQFSTVINYRTNRKFWRALDKPWIICC</sequence>
<organism evidence="1 2">
    <name type="scientific">Stachybotrys chlorohalonatus (strain IBT 40285)</name>
    <dbReference type="NCBI Taxonomy" id="1283841"/>
    <lineage>
        <taxon>Eukaryota</taxon>
        <taxon>Fungi</taxon>
        <taxon>Dikarya</taxon>
        <taxon>Ascomycota</taxon>
        <taxon>Pezizomycotina</taxon>
        <taxon>Sordariomycetes</taxon>
        <taxon>Hypocreomycetidae</taxon>
        <taxon>Hypocreales</taxon>
        <taxon>Stachybotryaceae</taxon>
        <taxon>Stachybotrys</taxon>
    </lineage>
</organism>
<dbReference type="InParanoid" id="A0A084R1N3"/>
<reference evidence="1 2" key="1">
    <citation type="journal article" date="2014" name="BMC Genomics">
        <title>Comparative genome sequencing reveals chemotype-specific gene clusters in the toxigenic black mold Stachybotrys.</title>
        <authorList>
            <person name="Semeiks J."/>
            <person name="Borek D."/>
            <person name="Otwinowski Z."/>
            <person name="Grishin N.V."/>
        </authorList>
    </citation>
    <scope>NUCLEOTIDE SEQUENCE [LARGE SCALE GENOMIC DNA]</scope>
    <source>
        <strain evidence="1 2">IBT 40285</strain>
    </source>
</reference>
<dbReference type="Proteomes" id="UP000028524">
    <property type="component" value="Unassembled WGS sequence"/>
</dbReference>
<dbReference type="OrthoDB" id="4683071at2759"/>